<evidence type="ECO:0000313" key="1">
    <source>
        <dbReference type="EMBL" id="TXL78953.1"/>
    </source>
</evidence>
<organism evidence="1 2">
    <name type="scientific">Pantoea vagans</name>
    <dbReference type="NCBI Taxonomy" id="470934"/>
    <lineage>
        <taxon>Bacteria</taxon>
        <taxon>Pseudomonadati</taxon>
        <taxon>Pseudomonadota</taxon>
        <taxon>Gammaproteobacteria</taxon>
        <taxon>Enterobacterales</taxon>
        <taxon>Erwiniaceae</taxon>
        <taxon>Pantoea</taxon>
    </lineage>
</organism>
<accession>A0ABY3LG85</accession>
<name>A0ABY3LG85_9GAMM</name>
<keyword evidence="2" id="KW-1185">Reference proteome</keyword>
<comment type="caution">
    <text evidence="1">The sequence shown here is derived from an EMBL/GenBank/DDBJ whole genome shotgun (WGS) entry which is preliminary data.</text>
</comment>
<sequence length="171" mass="19676">MNNSINANAVIIINELPFKANYEGLWNLTEIWKVLKLPTGKRPGQWRTKTAMRLEDVQKLHKFHGEHVYADKFATLKYAGWVSEEFEDMVYAAFESVLAMPEVAAVVANKMIELGHRAEAELLERHTNADRDFALAELKKLKSSTRSRQWTAKKRELYHPTAASIMKQRSC</sequence>
<protein>
    <recommendedName>
        <fullName evidence="3">KilA-N domain-containing protein</fullName>
    </recommendedName>
</protein>
<reference evidence="1 2" key="1">
    <citation type="submission" date="2018-10" db="EMBL/GenBank/DDBJ databases">
        <title>Draft genome sequence of Pantoea vagans isolated from corpses of the sugarcane aphid Melanaphis sacchari Zehntner.</title>
        <authorList>
            <person name="Toledo E."/>
            <person name="Pena G."/>
            <person name="Lozano L."/>
        </authorList>
    </citation>
    <scope>NUCLEOTIDE SEQUENCE [LARGE SCALE GENOMIC DNA]</scope>
    <source>
        <strain evidence="1 2">ET-90</strain>
    </source>
</reference>
<gene>
    <name evidence="1" type="ORF">D9O29_08535</name>
</gene>
<dbReference type="Proteomes" id="UP000426772">
    <property type="component" value="Unassembled WGS sequence"/>
</dbReference>
<evidence type="ECO:0008006" key="3">
    <source>
        <dbReference type="Google" id="ProtNLM"/>
    </source>
</evidence>
<dbReference type="EMBL" id="RCNL01000003">
    <property type="protein sequence ID" value="TXL78953.1"/>
    <property type="molecule type" value="Genomic_DNA"/>
</dbReference>
<dbReference type="RefSeq" id="WP_147789055.1">
    <property type="nucleotide sequence ID" value="NZ_RCNL01000003.1"/>
</dbReference>
<proteinExistence type="predicted"/>
<evidence type="ECO:0000313" key="2">
    <source>
        <dbReference type="Proteomes" id="UP000426772"/>
    </source>
</evidence>